<dbReference type="SUPFAM" id="SSF52540">
    <property type="entry name" value="P-loop containing nucleoside triphosphate hydrolases"/>
    <property type="match status" value="1"/>
</dbReference>
<evidence type="ECO:0000256" key="10">
    <source>
        <dbReference type="ARBA" id="ARBA00032441"/>
    </source>
</evidence>
<dbReference type="GO" id="GO:0002949">
    <property type="term" value="P:tRNA threonylcarbamoyladenosine modification"/>
    <property type="evidence" value="ECO:0007669"/>
    <property type="project" value="InterPro"/>
</dbReference>
<dbReference type="GO" id="GO:0005737">
    <property type="term" value="C:cytoplasm"/>
    <property type="evidence" value="ECO:0007669"/>
    <property type="project" value="UniProtKB-SubCell"/>
</dbReference>
<proteinExistence type="inferred from homology"/>
<evidence type="ECO:0000256" key="3">
    <source>
        <dbReference type="ARBA" id="ARBA00019010"/>
    </source>
</evidence>
<keyword evidence="6" id="KW-0479">Metal-binding</keyword>
<evidence type="ECO:0000313" key="11">
    <source>
        <dbReference type="EMBL" id="ALJ27956.1"/>
    </source>
</evidence>
<evidence type="ECO:0000256" key="4">
    <source>
        <dbReference type="ARBA" id="ARBA00022490"/>
    </source>
</evidence>
<comment type="subcellular location">
    <subcellularLocation>
        <location evidence="1">Cytoplasm</location>
    </subcellularLocation>
</comment>
<dbReference type="PANTHER" id="PTHR33540:SF2">
    <property type="entry name" value="TRNA THREONYLCARBAMOYLADENOSINE BIOSYNTHESIS PROTEIN TSAE"/>
    <property type="match status" value="1"/>
</dbReference>
<reference evidence="11 12" key="1">
    <citation type="journal article" date="2015" name="Genome Announc.">
        <title>Complete Genome Sequencing of Stenotrophomonas acidaminiphila ZAC14D2_NAIMI4_2, a Multidrug-Resistant Strain Isolated from Sediments of a Polluted River in Mexico, Uncovers New Antibiotic Resistance Genes and a Novel Class-II Lasso Peptide Biosynthesis Gene Cluster.</title>
        <authorList>
            <person name="Vinuesa P."/>
            <person name="Ochoa-Sanchez L.E."/>
        </authorList>
    </citation>
    <scope>NUCLEOTIDE SEQUENCE [LARGE SCALE GENOMIC DNA]</scope>
    <source>
        <strain evidence="11 12">ZAC14D2_NAIMI4_2</strain>
    </source>
</reference>
<dbReference type="PATRIC" id="fig|128780.6.peg.1570"/>
<keyword evidence="12" id="KW-1185">Reference proteome</keyword>
<evidence type="ECO:0000256" key="9">
    <source>
        <dbReference type="ARBA" id="ARBA00022842"/>
    </source>
</evidence>
<evidence type="ECO:0000256" key="6">
    <source>
        <dbReference type="ARBA" id="ARBA00022723"/>
    </source>
</evidence>
<evidence type="ECO:0000313" key="12">
    <source>
        <dbReference type="Proteomes" id="UP000061010"/>
    </source>
</evidence>
<dbReference type="Pfam" id="PF02367">
    <property type="entry name" value="TsaE"/>
    <property type="match status" value="1"/>
</dbReference>
<evidence type="ECO:0000256" key="2">
    <source>
        <dbReference type="ARBA" id="ARBA00007599"/>
    </source>
</evidence>
<protein>
    <recommendedName>
        <fullName evidence="3">tRNA threonylcarbamoyladenosine biosynthesis protein TsaE</fullName>
    </recommendedName>
    <alternativeName>
        <fullName evidence="10">t(6)A37 threonylcarbamoyladenosine biosynthesis protein TsaE</fullName>
    </alternativeName>
</protein>
<dbReference type="GO" id="GO:0005524">
    <property type="term" value="F:ATP binding"/>
    <property type="evidence" value="ECO:0007669"/>
    <property type="project" value="UniProtKB-KW"/>
</dbReference>
<accession>A0A0S1AYY3</accession>
<dbReference type="Proteomes" id="UP000061010">
    <property type="component" value="Chromosome"/>
</dbReference>
<organism evidence="11 12">
    <name type="scientific">Stenotrophomonas acidaminiphila</name>
    <dbReference type="NCBI Taxonomy" id="128780"/>
    <lineage>
        <taxon>Bacteria</taxon>
        <taxon>Pseudomonadati</taxon>
        <taxon>Pseudomonadota</taxon>
        <taxon>Gammaproteobacteria</taxon>
        <taxon>Lysobacterales</taxon>
        <taxon>Lysobacteraceae</taxon>
        <taxon>Stenotrophomonas</taxon>
    </lineage>
</organism>
<evidence type="ECO:0000256" key="5">
    <source>
        <dbReference type="ARBA" id="ARBA00022694"/>
    </source>
</evidence>
<dbReference type="GO" id="GO:0046872">
    <property type="term" value="F:metal ion binding"/>
    <property type="evidence" value="ECO:0007669"/>
    <property type="project" value="UniProtKB-KW"/>
</dbReference>
<name>A0A0S1AYY3_9GAMM</name>
<dbReference type="NCBIfam" id="TIGR00150">
    <property type="entry name" value="T6A_YjeE"/>
    <property type="match status" value="1"/>
</dbReference>
<dbReference type="PANTHER" id="PTHR33540">
    <property type="entry name" value="TRNA THREONYLCARBAMOYLADENOSINE BIOSYNTHESIS PROTEIN TSAE"/>
    <property type="match status" value="1"/>
</dbReference>
<keyword evidence="7" id="KW-0547">Nucleotide-binding</keyword>
<sequence length="162" mass="17243">MTAMIELFLPDAAATDQLGAALAATRPGRAVVHLHGDLGAGKSTLARALLRALGVQGAIRSPTYTLVERYPLPGGEAWHLDLYRIGDAGELDFLGLDEAEADLWLVEWPERGGNALPPLDLRVALDMQGQGRRARLQASSAAGQAWLSRLEQSGHLQGFPAA</sequence>
<dbReference type="InterPro" id="IPR003442">
    <property type="entry name" value="T6A_TsaE"/>
</dbReference>
<dbReference type="Gene3D" id="3.40.50.300">
    <property type="entry name" value="P-loop containing nucleotide triphosphate hydrolases"/>
    <property type="match status" value="1"/>
</dbReference>
<dbReference type="EMBL" id="CP012900">
    <property type="protein sequence ID" value="ALJ27956.1"/>
    <property type="molecule type" value="Genomic_DNA"/>
</dbReference>
<comment type="similarity">
    <text evidence="2">Belongs to the TsaE family.</text>
</comment>
<gene>
    <name evidence="11" type="ORF">AOT14_15650</name>
</gene>
<keyword evidence="4" id="KW-0963">Cytoplasm</keyword>
<keyword evidence="8 11" id="KW-0067">ATP-binding</keyword>
<evidence type="ECO:0000256" key="7">
    <source>
        <dbReference type="ARBA" id="ARBA00022741"/>
    </source>
</evidence>
<keyword evidence="5" id="KW-0819">tRNA processing</keyword>
<dbReference type="AlphaFoldDB" id="A0A0S1AYY3"/>
<dbReference type="InterPro" id="IPR027417">
    <property type="entry name" value="P-loop_NTPase"/>
</dbReference>
<dbReference type="KEGG" id="sacz:AOT14_15650"/>
<evidence type="ECO:0000256" key="8">
    <source>
        <dbReference type="ARBA" id="ARBA00022840"/>
    </source>
</evidence>
<keyword evidence="9" id="KW-0460">Magnesium</keyword>
<evidence type="ECO:0000256" key="1">
    <source>
        <dbReference type="ARBA" id="ARBA00004496"/>
    </source>
</evidence>